<keyword evidence="3" id="KW-0443">Lipid metabolism</keyword>
<keyword evidence="6" id="KW-1185">Reference proteome</keyword>
<evidence type="ECO:0000313" key="6">
    <source>
        <dbReference type="Proteomes" id="UP000240971"/>
    </source>
</evidence>
<evidence type="ECO:0000256" key="1">
    <source>
        <dbReference type="ARBA" id="ARBA00022801"/>
    </source>
</evidence>
<sequence>MEHSKLLRRTQLFARITTKIILKSALIGLVLLAIIIGLMFLDSRRDTALPTPSGPFAVGRTSFVWKDSTKVDSMATKPGTKRELIAWIWYPALPQQPSPSFAAYLPLAWRKAVEHQRGMLINKMLTRDLSRVRTHSIPDADLSPEKNHYPVIILRAGLAALVTGYTSIAEDLASNGYVVVGFDAPYRSAVSVFPDGRVVEISSKNNADMYSGSQQKQLAEKLVKAWSADMRYALDQLQHLNGSDSSGKFRGRLDMERVGVVGHSLGGATALQFCYDDSRCKAGIDVDGAPQGEVINDSITQPFMFLTSEHSSDPDSVTSQVIANIRLVYNRQSTDRRSWLMIHGASHFRFSDDGALLKIPMIMSVLHSLGIIHLDGRRQMAITTYCINHFFDTYLKDSTGATLEIQRKFPEIEYSH</sequence>
<dbReference type="PANTHER" id="PTHR10272">
    <property type="entry name" value="PLATELET-ACTIVATING FACTOR ACETYLHYDROLASE"/>
    <property type="match status" value="1"/>
</dbReference>
<dbReference type="AlphaFoldDB" id="A0A2P8HCJ9"/>
<dbReference type="OrthoDB" id="3668964at2"/>
<dbReference type="Gene3D" id="3.40.50.1820">
    <property type="entry name" value="alpha/beta hydrolase"/>
    <property type="match status" value="1"/>
</dbReference>
<dbReference type="EMBL" id="PYAW01000007">
    <property type="protein sequence ID" value="PSL43938.1"/>
    <property type="molecule type" value="Genomic_DNA"/>
</dbReference>
<dbReference type="SUPFAM" id="SSF53474">
    <property type="entry name" value="alpha/beta-Hydrolases"/>
    <property type="match status" value="1"/>
</dbReference>
<evidence type="ECO:0000256" key="4">
    <source>
        <dbReference type="SAM" id="Phobius"/>
    </source>
</evidence>
<dbReference type="PANTHER" id="PTHR10272:SF0">
    <property type="entry name" value="PLATELET-ACTIVATING FACTOR ACETYLHYDROLASE"/>
    <property type="match status" value="1"/>
</dbReference>
<feature type="transmembrane region" description="Helical" evidence="4">
    <location>
        <begin position="20"/>
        <end position="41"/>
    </location>
</feature>
<keyword evidence="4" id="KW-0472">Membrane</keyword>
<evidence type="ECO:0000256" key="3">
    <source>
        <dbReference type="ARBA" id="ARBA00023098"/>
    </source>
</evidence>
<keyword evidence="1 5" id="KW-0378">Hydrolase</keyword>
<dbReference type="Pfam" id="PF03403">
    <property type="entry name" value="PAF-AH_p_II"/>
    <property type="match status" value="1"/>
</dbReference>
<dbReference type="InterPro" id="IPR029058">
    <property type="entry name" value="AB_hydrolase_fold"/>
</dbReference>
<dbReference type="GO" id="GO:0016042">
    <property type="term" value="P:lipid catabolic process"/>
    <property type="evidence" value="ECO:0007669"/>
    <property type="project" value="UniProtKB-KW"/>
</dbReference>
<dbReference type="Proteomes" id="UP000240971">
    <property type="component" value="Unassembled WGS sequence"/>
</dbReference>
<keyword evidence="4" id="KW-1133">Transmembrane helix</keyword>
<dbReference type="GO" id="GO:0003847">
    <property type="term" value="F:1-alkyl-2-acetylglycerophosphocholine esterase activity"/>
    <property type="evidence" value="ECO:0007669"/>
    <property type="project" value="TreeGrafter"/>
</dbReference>
<evidence type="ECO:0000313" key="5">
    <source>
        <dbReference type="EMBL" id="PSL43938.1"/>
    </source>
</evidence>
<name>A0A2P8HCJ9_CHINA</name>
<evidence type="ECO:0000256" key="2">
    <source>
        <dbReference type="ARBA" id="ARBA00022963"/>
    </source>
</evidence>
<keyword evidence="2" id="KW-0442">Lipid degradation</keyword>
<organism evidence="5 6">
    <name type="scientific">Chitinophaga niastensis</name>
    <dbReference type="NCBI Taxonomy" id="536980"/>
    <lineage>
        <taxon>Bacteria</taxon>
        <taxon>Pseudomonadati</taxon>
        <taxon>Bacteroidota</taxon>
        <taxon>Chitinophagia</taxon>
        <taxon>Chitinophagales</taxon>
        <taxon>Chitinophagaceae</taxon>
        <taxon>Chitinophaga</taxon>
    </lineage>
</organism>
<dbReference type="RefSeq" id="WP_106530901.1">
    <property type="nucleotide sequence ID" value="NZ_PYAW01000007.1"/>
</dbReference>
<proteinExistence type="predicted"/>
<gene>
    <name evidence="5" type="ORF">CLV51_107250</name>
</gene>
<protein>
    <submittedName>
        <fullName evidence="5">Platelet-activating factor acetylhydrolase isoform II</fullName>
    </submittedName>
</protein>
<keyword evidence="4" id="KW-0812">Transmembrane</keyword>
<comment type="caution">
    <text evidence="5">The sequence shown here is derived from an EMBL/GenBank/DDBJ whole genome shotgun (WGS) entry which is preliminary data.</text>
</comment>
<accession>A0A2P8HCJ9</accession>
<reference evidence="5 6" key="1">
    <citation type="submission" date="2018-03" db="EMBL/GenBank/DDBJ databases">
        <title>Genomic Encyclopedia of Archaeal and Bacterial Type Strains, Phase II (KMG-II): from individual species to whole genera.</title>
        <authorList>
            <person name="Goeker M."/>
        </authorList>
    </citation>
    <scope>NUCLEOTIDE SEQUENCE [LARGE SCALE GENOMIC DNA]</scope>
    <source>
        <strain evidence="5 6">DSM 24859</strain>
    </source>
</reference>